<comment type="caution">
    <text evidence="1">The sequence shown here is derived from an EMBL/GenBank/DDBJ whole genome shotgun (WGS) entry which is preliminary data.</text>
</comment>
<dbReference type="Proteomes" id="UP000828390">
    <property type="component" value="Unassembled WGS sequence"/>
</dbReference>
<gene>
    <name evidence="1" type="ORF">DPMN_145891</name>
</gene>
<accession>A0A9D4IZ93</accession>
<evidence type="ECO:0000313" key="1">
    <source>
        <dbReference type="EMBL" id="KAH3792395.1"/>
    </source>
</evidence>
<organism evidence="1 2">
    <name type="scientific">Dreissena polymorpha</name>
    <name type="common">Zebra mussel</name>
    <name type="synonym">Mytilus polymorpha</name>
    <dbReference type="NCBI Taxonomy" id="45954"/>
    <lineage>
        <taxon>Eukaryota</taxon>
        <taxon>Metazoa</taxon>
        <taxon>Spiralia</taxon>
        <taxon>Lophotrochozoa</taxon>
        <taxon>Mollusca</taxon>
        <taxon>Bivalvia</taxon>
        <taxon>Autobranchia</taxon>
        <taxon>Heteroconchia</taxon>
        <taxon>Euheterodonta</taxon>
        <taxon>Imparidentia</taxon>
        <taxon>Neoheterodontei</taxon>
        <taxon>Myida</taxon>
        <taxon>Dreissenoidea</taxon>
        <taxon>Dreissenidae</taxon>
        <taxon>Dreissena</taxon>
    </lineage>
</organism>
<name>A0A9D4IZ93_DREPO</name>
<keyword evidence="2" id="KW-1185">Reference proteome</keyword>
<evidence type="ECO:0000313" key="2">
    <source>
        <dbReference type="Proteomes" id="UP000828390"/>
    </source>
</evidence>
<reference evidence="1" key="2">
    <citation type="submission" date="2020-11" db="EMBL/GenBank/DDBJ databases">
        <authorList>
            <person name="McCartney M.A."/>
            <person name="Auch B."/>
            <person name="Kono T."/>
            <person name="Mallez S."/>
            <person name="Becker A."/>
            <person name="Gohl D.M."/>
            <person name="Silverstein K.A.T."/>
            <person name="Koren S."/>
            <person name="Bechman K.B."/>
            <person name="Herman A."/>
            <person name="Abrahante J.E."/>
            <person name="Garbe J."/>
        </authorList>
    </citation>
    <scope>NUCLEOTIDE SEQUENCE</scope>
    <source>
        <strain evidence="1">Duluth1</strain>
        <tissue evidence="1">Whole animal</tissue>
    </source>
</reference>
<reference evidence="1" key="1">
    <citation type="journal article" date="2019" name="bioRxiv">
        <title>The Genome of the Zebra Mussel, Dreissena polymorpha: A Resource for Invasive Species Research.</title>
        <authorList>
            <person name="McCartney M.A."/>
            <person name="Auch B."/>
            <person name="Kono T."/>
            <person name="Mallez S."/>
            <person name="Zhang Y."/>
            <person name="Obille A."/>
            <person name="Becker A."/>
            <person name="Abrahante J.E."/>
            <person name="Garbe J."/>
            <person name="Badalamenti J.P."/>
            <person name="Herman A."/>
            <person name="Mangelson H."/>
            <person name="Liachko I."/>
            <person name="Sullivan S."/>
            <person name="Sone E.D."/>
            <person name="Koren S."/>
            <person name="Silverstein K.A.T."/>
            <person name="Beckman K.B."/>
            <person name="Gohl D.M."/>
        </authorList>
    </citation>
    <scope>NUCLEOTIDE SEQUENCE</scope>
    <source>
        <strain evidence="1">Duluth1</strain>
        <tissue evidence="1">Whole animal</tissue>
    </source>
</reference>
<dbReference type="AlphaFoldDB" id="A0A9D4IZ93"/>
<protein>
    <submittedName>
        <fullName evidence="1">Uncharacterized protein</fullName>
    </submittedName>
</protein>
<proteinExistence type="predicted"/>
<sequence>MYPSTIVESVQYTAVSILNSRPPEIIELKRHAVTARDSTNRGLDICLIGASRALPTTRSQEIKSFSST</sequence>
<dbReference type="EMBL" id="JAIWYP010000007">
    <property type="protein sequence ID" value="KAH3792395.1"/>
    <property type="molecule type" value="Genomic_DNA"/>
</dbReference>